<dbReference type="AlphaFoldDB" id="R7WCZ1"/>
<dbReference type="Gene3D" id="3.30.420.10">
    <property type="entry name" value="Ribonuclease H-like superfamily/Ribonuclease H"/>
    <property type="match status" value="1"/>
</dbReference>
<proteinExistence type="predicted"/>
<evidence type="ECO:0008006" key="3">
    <source>
        <dbReference type="Google" id="ProtNLM"/>
    </source>
</evidence>
<sequence length="114" mass="12985">MQVFSVQHVLVEGSLSIVATVTDHPRVVRKWINNVSNSLQKVEMNVIGLDAEYTERATGKIKRAAVLQLCIEDDVLVYHIIHTPSIPENENNKKKKKKKKKKKMLHQQQGIMDG</sequence>
<feature type="region of interest" description="Disordered" evidence="1">
    <location>
        <begin position="87"/>
        <end position="114"/>
    </location>
</feature>
<accession>R7WCZ1</accession>
<protein>
    <recommendedName>
        <fullName evidence="3">3'-5' exonuclease domain-containing protein</fullName>
    </recommendedName>
</protein>
<organism evidence="2">
    <name type="scientific">Aegilops tauschii</name>
    <name type="common">Tausch's goatgrass</name>
    <name type="synonym">Aegilops squarrosa</name>
    <dbReference type="NCBI Taxonomy" id="37682"/>
    <lineage>
        <taxon>Eukaryota</taxon>
        <taxon>Viridiplantae</taxon>
        <taxon>Streptophyta</taxon>
        <taxon>Embryophyta</taxon>
        <taxon>Tracheophyta</taxon>
        <taxon>Spermatophyta</taxon>
        <taxon>Magnoliopsida</taxon>
        <taxon>Liliopsida</taxon>
        <taxon>Poales</taxon>
        <taxon>Poaceae</taxon>
        <taxon>BOP clade</taxon>
        <taxon>Pooideae</taxon>
        <taxon>Triticodae</taxon>
        <taxon>Triticeae</taxon>
        <taxon>Triticinae</taxon>
        <taxon>Aegilops</taxon>
    </lineage>
</organism>
<feature type="compositionally biased region" description="Basic residues" evidence="1">
    <location>
        <begin position="93"/>
        <end position="105"/>
    </location>
</feature>
<dbReference type="InterPro" id="IPR012337">
    <property type="entry name" value="RNaseH-like_sf"/>
</dbReference>
<reference evidence="2" key="1">
    <citation type="submission" date="2015-06" db="UniProtKB">
        <authorList>
            <consortium name="EnsemblPlants"/>
        </authorList>
    </citation>
    <scope>IDENTIFICATION</scope>
</reference>
<dbReference type="SUPFAM" id="SSF53098">
    <property type="entry name" value="Ribonuclease H-like"/>
    <property type="match status" value="1"/>
</dbReference>
<name>R7WCZ1_AEGTA</name>
<evidence type="ECO:0000256" key="1">
    <source>
        <dbReference type="SAM" id="MobiDB-lite"/>
    </source>
</evidence>
<dbReference type="GO" id="GO:0003676">
    <property type="term" value="F:nucleic acid binding"/>
    <property type="evidence" value="ECO:0007669"/>
    <property type="project" value="InterPro"/>
</dbReference>
<dbReference type="InterPro" id="IPR036397">
    <property type="entry name" value="RNaseH_sf"/>
</dbReference>
<dbReference type="EnsemblPlants" id="EMT20501">
    <property type="protein sequence ID" value="EMT20501"/>
    <property type="gene ID" value="F775_23318"/>
</dbReference>
<evidence type="ECO:0000313" key="2">
    <source>
        <dbReference type="EnsemblPlants" id="EMT20501"/>
    </source>
</evidence>